<keyword evidence="6" id="KW-0382">Hypotensive agent</keyword>
<evidence type="ECO:0000256" key="1">
    <source>
        <dbReference type="ARBA" id="ARBA00004613"/>
    </source>
</evidence>
<keyword evidence="3" id="KW-0800">Toxin</keyword>
<comment type="subcellular location">
    <subcellularLocation>
        <location evidence="1 8">Secreted</location>
    </subcellularLocation>
</comment>
<dbReference type="GO" id="GO:0006182">
    <property type="term" value="P:cGMP biosynthetic process"/>
    <property type="evidence" value="ECO:0007669"/>
    <property type="project" value="TreeGrafter"/>
</dbReference>
<evidence type="ECO:0000256" key="2">
    <source>
        <dbReference type="ARBA" id="ARBA00022525"/>
    </source>
</evidence>
<dbReference type="Pfam" id="PF00212">
    <property type="entry name" value="ANP"/>
    <property type="match status" value="2"/>
</dbReference>
<evidence type="ECO:0008006" key="14">
    <source>
        <dbReference type="Google" id="ProtNLM"/>
    </source>
</evidence>
<dbReference type="GO" id="GO:0005615">
    <property type="term" value="C:extracellular space"/>
    <property type="evidence" value="ECO:0007669"/>
    <property type="project" value="TreeGrafter"/>
</dbReference>
<dbReference type="OrthoDB" id="9892281at2759"/>
<reference evidence="12" key="1">
    <citation type="journal article" date="2023" name="DNA Res.">
        <title>Chromosome-level genome assembly of Phrynocephalus forsythii using third-generation DNA sequencing and Hi-C analysis.</title>
        <authorList>
            <person name="Qi Y."/>
            <person name="Zhao W."/>
            <person name="Zhao Y."/>
            <person name="Niu C."/>
            <person name="Cao S."/>
            <person name="Zhang Y."/>
        </authorList>
    </citation>
    <scope>NUCLEOTIDE SEQUENCE</scope>
    <source>
        <tissue evidence="12">Muscle</tissue>
    </source>
</reference>
<evidence type="ECO:0000256" key="3">
    <source>
        <dbReference type="ARBA" id="ARBA00022656"/>
    </source>
</evidence>
<dbReference type="GO" id="GO:0005179">
    <property type="term" value="F:hormone activity"/>
    <property type="evidence" value="ECO:0007669"/>
    <property type="project" value="InterPro"/>
</dbReference>
<accession>A0A9Q1ARM6</accession>
<dbReference type="PRINTS" id="PR00712">
    <property type="entry name" value="BNATPEPTIDE"/>
</dbReference>
<evidence type="ECO:0000256" key="4">
    <source>
        <dbReference type="ARBA" id="ARBA00022729"/>
    </source>
</evidence>
<evidence type="ECO:0000256" key="8">
    <source>
        <dbReference type="RuleBase" id="RU003686"/>
    </source>
</evidence>
<evidence type="ECO:0000256" key="9">
    <source>
        <dbReference type="SAM" id="Coils"/>
    </source>
</evidence>
<feature type="signal peptide" evidence="11">
    <location>
        <begin position="1"/>
        <end position="19"/>
    </location>
</feature>
<dbReference type="InterPro" id="IPR000663">
    <property type="entry name" value="Natr_peptide"/>
</dbReference>
<dbReference type="PANTHER" id="PTHR14066">
    <property type="entry name" value="ATRIAL NATRIURETIC FACTOR PRECURSOR"/>
    <property type="match status" value="1"/>
</dbReference>
<dbReference type="Proteomes" id="UP001142489">
    <property type="component" value="Unassembled WGS sequence"/>
</dbReference>
<sequence length="279" mass="31282">MPRWSSLVLVFLHAGLSWGHPVAGSPTGPELHSLEDLLERLKEKLKDEDLEAPSYEADGNADDSTYLDLDNSESHPFARLDFQAPLPQAETEAQWRELLVLPKRRRHFSGCFGTRLERIGTQTGLGCKIYKPRRWTRETMDATRDFFASFALLLLLASQPSTTAHPVSLSPAKELASMEALLERLEEKIALMEDLQDNPDPEEPDTPRENAAGFLEDNDTQQMDTRAESVPYSSERSSALKHLRGLQVAKSMRESGCFGRRLDRIGSISGMGCRGSRRN</sequence>
<dbReference type="PROSITE" id="PS00263">
    <property type="entry name" value="NATRIURETIC_PEPTIDE"/>
    <property type="match status" value="1"/>
</dbReference>
<dbReference type="EMBL" id="JAPFRF010000020">
    <property type="protein sequence ID" value="KAJ7306625.1"/>
    <property type="molecule type" value="Genomic_DNA"/>
</dbReference>
<dbReference type="GO" id="GO:0005737">
    <property type="term" value="C:cytoplasm"/>
    <property type="evidence" value="ECO:0007669"/>
    <property type="project" value="TreeGrafter"/>
</dbReference>
<dbReference type="InterPro" id="IPR002408">
    <property type="entry name" value="Natriuretic_peptide_brain"/>
</dbReference>
<evidence type="ECO:0000256" key="5">
    <source>
        <dbReference type="ARBA" id="ARBA00022858"/>
    </source>
</evidence>
<evidence type="ECO:0000256" key="11">
    <source>
        <dbReference type="SAM" id="SignalP"/>
    </source>
</evidence>
<dbReference type="AlphaFoldDB" id="A0A9Q1ARM6"/>
<dbReference type="GO" id="GO:0019934">
    <property type="term" value="P:cGMP-mediated signaling"/>
    <property type="evidence" value="ECO:0007669"/>
    <property type="project" value="TreeGrafter"/>
</dbReference>
<dbReference type="GO" id="GO:0007218">
    <property type="term" value="P:neuropeptide signaling pathway"/>
    <property type="evidence" value="ECO:0007669"/>
    <property type="project" value="TreeGrafter"/>
</dbReference>
<dbReference type="InterPro" id="IPR030480">
    <property type="entry name" value="Natr_peptide_CS"/>
</dbReference>
<name>A0A9Q1ARM6_9SAUR</name>
<evidence type="ECO:0000313" key="13">
    <source>
        <dbReference type="Proteomes" id="UP001142489"/>
    </source>
</evidence>
<dbReference type="GO" id="GO:0003085">
    <property type="term" value="P:negative regulation of systemic arterial blood pressure"/>
    <property type="evidence" value="ECO:0007669"/>
    <property type="project" value="TreeGrafter"/>
</dbReference>
<dbReference type="GO" id="GO:0097746">
    <property type="term" value="P:blood vessel diameter maintenance"/>
    <property type="evidence" value="ECO:0007669"/>
    <property type="project" value="UniProtKB-KW"/>
</dbReference>
<protein>
    <recommendedName>
        <fullName evidence="14">Natriuretic peptides A</fullName>
    </recommendedName>
</protein>
<evidence type="ECO:0000256" key="7">
    <source>
        <dbReference type="ARBA" id="ARBA00023157"/>
    </source>
</evidence>
<keyword evidence="2" id="KW-0964">Secreted</keyword>
<feature type="chain" id="PRO_5040497325" description="Natriuretic peptides A" evidence="11">
    <location>
        <begin position="20"/>
        <end position="279"/>
    </location>
</feature>
<feature type="region of interest" description="Disordered" evidence="10">
    <location>
        <begin position="196"/>
        <end position="236"/>
    </location>
</feature>
<evidence type="ECO:0000256" key="10">
    <source>
        <dbReference type="SAM" id="MobiDB-lite"/>
    </source>
</evidence>
<organism evidence="12 13">
    <name type="scientific">Phrynocephalus forsythii</name>
    <dbReference type="NCBI Taxonomy" id="171643"/>
    <lineage>
        <taxon>Eukaryota</taxon>
        <taxon>Metazoa</taxon>
        <taxon>Chordata</taxon>
        <taxon>Craniata</taxon>
        <taxon>Vertebrata</taxon>
        <taxon>Euteleostomi</taxon>
        <taxon>Lepidosauria</taxon>
        <taxon>Squamata</taxon>
        <taxon>Bifurcata</taxon>
        <taxon>Unidentata</taxon>
        <taxon>Episquamata</taxon>
        <taxon>Toxicofera</taxon>
        <taxon>Iguania</taxon>
        <taxon>Acrodonta</taxon>
        <taxon>Agamidae</taxon>
        <taxon>Agaminae</taxon>
        <taxon>Phrynocephalus</taxon>
    </lineage>
</organism>
<comment type="similarity">
    <text evidence="8">Belongs to the natriuretic peptide family.</text>
</comment>
<dbReference type="GO" id="GO:0007168">
    <property type="term" value="P:receptor guanylyl cyclase signaling pathway"/>
    <property type="evidence" value="ECO:0007669"/>
    <property type="project" value="TreeGrafter"/>
</dbReference>
<proteinExistence type="inferred from homology"/>
<gene>
    <name evidence="12" type="ORF">JRQ81_010035</name>
</gene>
<dbReference type="InterPro" id="IPR050787">
    <property type="entry name" value="Natriuretic_peptide"/>
</dbReference>
<keyword evidence="9" id="KW-0175">Coiled coil</keyword>
<evidence type="ECO:0000313" key="12">
    <source>
        <dbReference type="EMBL" id="KAJ7306625.1"/>
    </source>
</evidence>
<comment type="caution">
    <text evidence="12">The sequence shown here is derived from an EMBL/GenBank/DDBJ whole genome shotgun (WGS) entry which is preliminary data.</text>
</comment>
<keyword evidence="4 11" id="KW-0732">Signal</keyword>
<dbReference type="GO" id="GO:0090729">
    <property type="term" value="F:toxin activity"/>
    <property type="evidence" value="ECO:0007669"/>
    <property type="project" value="UniProtKB-KW"/>
</dbReference>
<feature type="coiled-coil region" evidence="9">
    <location>
        <begin position="31"/>
        <end position="58"/>
    </location>
</feature>
<keyword evidence="7" id="KW-1015">Disulfide bond</keyword>
<dbReference type="PANTHER" id="PTHR14066:SF10">
    <property type="entry name" value="NATRIURETIC PEPTIDES B"/>
    <property type="match status" value="1"/>
</dbReference>
<dbReference type="PRINTS" id="PR00710">
    <property type="entry name" value="NATPEPTIDES"/>
</dbReference>
<dbReference type="SMART" id="SM00183">
    <property type="entry name" value="NAT_PEP"/>
    <property type="match status" value="2"/>
</dbReference>
<dbReference type="GO" id="GO:0051427">
    <property type="term" value="F:hormone receptor binding"/>
    <property type="evidence" value="ECO:0007669"/>
    <property type="project" value="TreeGrafter"/>
</dbReference>
<evidence type="ECO:0000256" key="6">
    <source>
        <dbReference type="ARBA" id="ARBA00022924"/>
    </source>
</evidence>
<keyword evidence="5 8" id="KW-0838">Vasoactive</keyword>
<keyword evidence="13" id="KW-1185">Reference proteome</keyword>